<name>A0ABT2TP19_9FIRM</name>
<keyword evidence="2" id="KW-0732">Signal</keyword>
<feature type="signal peptide" evidence="2">
    <location>
        <begin position="1"/>
        <end position="19"/>
    </location>
</feature>
<organism evidence="3 4">
    <name type="scientific">Blautia ammoniilytica</name>
    <dbReference type="NCBI Taxonomy" id="2981782"/>
    <lineage>
        <taxon>Bacteria</taxon>
        <taxon>Bacillati</taxon>
        <taxon>Bacillota</taxon>
        <taxon>Clostridia</taxon>
        <taxon>Lachnospirales</taxon>
        <taxon>Lachnospiraceae</taxon>
        <taxon>Blautia</taxon>
    </lineage>
</organism>
<feature type="compositionally biased region" description="Low complexity" evidence="1">
    <location>
        <begin position="227"/>
        <end position="258"/>
    </location>
</feature>
<evidence type="ECO:0000256" key="2">
    <source>
        <dbReference type="SAM" id="SignalP"/>
    </source>
</evidence>
<feature type="compositionally biased region" description="Acidic residues" evidence="1">
    <location>
        <begin position="211"/>
        <end position="225"/>
    </location>
</feature>
<evidence type="ECO:0000313" key="4">
    <source>
        <dbReference type="Proteomes" id="UP001652409"/>
    </source>
</evidence>
<reference evidence="3 4" key="1">
    <citation type="journal article" date="2021" name="ISME Commun">
        <title>Automated analysis of genomic sequences facilitates high-throughput and comprehensive description of bacteria.</title>
        <authorList>
            <person name="Hitch T.C.A."/>
        </authorList>
    </citation>
    <scope>NUCLEOTIDE SEQUENCE [LARGE SCALE GENOMIC DNA]</scope>
    <source>
        <strain evidence="3 4">Sanger_23</strain>
    </source>
</reference>
<feature type="chain" id="PRO_5046546880" evidence="2">
    <location>
        <begin position="20"/>
        <end position="320"/>
    </location>
</feature>
<evidence type="ECO:0000313" key="3">
    <source>
        <dbReference type="EMBL" id="MCU6763968.1"/>
    </source>
</evidence>
<gene>
    <name evidence="3" type="ORF">OCV61_00885</name>
</gene>
<proteinExistence type="predicted"/>
<keyword evidence="4" id="KW-1185">Reference proteome</keyword>
<comment type="caution">
    <text evidence="3">The sequence shown here is derived from an EMBL/GenBank/DDBJ whole genome shotgun (WGS) entry which is preliminary data.</text>
</comment>
<dbReference type="Proteomes" id="UP001652409">
    <property type="component" value="Unassembled WGS sequence"/>
</dbReference>
<dbReference type="PROSITE" id="PS51257">
    <property type="entry name" value="PROKAR_LIPOPROTEIN"/>
    <property type="match status" value="1"/>
</dbReference>
<sequence length="320" mass="34249">MKKRYLILAGLLVCVAAVAGCGCGKKSKDDGKQSETQVTVAPASDEQKKDGSSGSDTELVDMEKSTDEDITNIMGEKTSTSSKVVVINKTGSEVARIYIRPNSDEDDDWGDDLVNGMFTLKDGDKALYYFEKNAKDASGNTVSSYDIRISYTDENKSECFFRKIPLQNISQITLKMDGSGDSSIPYATYLTGSSKKETSTLTEVKKRLGLIDDDGQSTDGSDNDTDVTPTPGVTSAPAATTAPTPTPDPNNTDPTDNSASVAEQYIGQSLDNLIAACGEPQGSDYQNEPETGETGYHYYPSFTVSTTVDESGNEIVAGVW</sequence>
<accession>A0ABT2TP19</accession>
<feature type="region of interest" description="Disordered" evidence="1">
    <location>
        <begin position="209"/>
        <end position="258"/>
    </location>
</feature>
<evidence type="ECO:0000256" key="1">
    <source>
        <dbReference type="SAM" id="MobiDB-lite"/>
    </source>
</evidence>
<dbReference type="EMBL" id="JAOQJL010000001">
    <property type="protein sequence ID" value="MCU6763968.1"/>
    <property type="molecule type" value="Genomic_DNA"/>
</dbReference>
<feature type="region of interest" description="Disordered" evidence="1">
    <location>
        <begin position="25"/>
        <end position="67"/>
    </location>
</feature>
<dbReference type="RefSeq" id="WP_158420173.1">
    <property type="nucleotide sequence ID" value="NZ_JAOQJL010000001.1"/>
</dbReference>
<protein>
    <submittedName>
        <fullName evidence="3">Uncharacterized protein</fullName>
    </submittedName>
</protein>